<reference evidence="1 2" key="2">
    <citation type="journal article" date="2009" name="BMC Microbiol.">
        <title>The genome sequence of Geobacter metallireducens: features of metabolism, physiology and regulation common and dissimilar to Geobacter sulfurreducens.</title>
        <authorList>
            <person name="Aklujkar M."/>
            <person name="Krushkal J."/>
            <person name="DiBartolo G."/>
            <person name="Lapidus A."/>
            <person name="Land M.L."/>
            <person name="Lovley D.R."/>
        </authorList>
    </citation>
    <scope>NUCLEOTIDE SEQUENCE [LARGE SCALE GENOMIC DNA]</scope>
    <source>
        <strain evidence="2">ATCC 53774 / DSM 7210 / GS-15</strain>
    </source>
</reference>
<dbReference type="KEGG" id="gme:Gmet_0218"/>
<dbReference type="HOGENOM" id="CLU_939290_0_0_7"/>
<dbReference type="AlphaFoldDB" id="Q39Z60"/>
<protein>
    <submittedName>
        <fullName evidence="1">Uncharacterized protein</fullName>
    </submittedName>
</protein>
<keyword evidence="2" id="KW-1185">Reference proteome</keyword>
<name>Q39Z60_GEOMG</name>
<reference evidence="1 2" key="1">
    <citation type="submission" date="2005-10" db="EMBL/GenBank/DDBJ databases">
        <title>Complete sequence of Geobacter metallireducens GS-15.</title>
        <authorList>
            <consortium name="US DOE Joint Genome Institute"/>
            <person name="Copeland A."/>
            <person name="Lucas S."/>
            <person name="Lapidus A."/>
            <person name="Barry K."/>
            <person name="Detter J.C."/>
            <person name="Glavina T."/>
            <person name="Hammon N."/>
            <person name="Israni S."/>
            <person name="Pitluck S."/>
            <person name="Di Bartolo G."/>
            <person name="Chain P."/>
            <person name="Schmutz J."/>
            <person name="Larimer F."/>
            <person name="Land M."/>
            <person name="Kyrpides N."/>
            <person name="Ivanova N."/>
            <person name="Richardson P."/>
        </authorList>
    </citation>
    <scope>NUCLEOTIDE SEQUENCE [LARGE SCALE GENOMIC DNA]</scope>
    <source>
        <strain evidence="2">ATCC 53774 / DSM 7210 / GS-15</strain>
    </source>
</reference>
<dbReference type="Proteomes" id="UP000007073">
    <property type="component" value="Chromosome"/>
</dbReference>
<sequence length="296" mass="33172">MSFLLSRTVHGAGGPSGGAAQNMEPRLAVTPAVMDYAVNTVKPVLDASPDKDRLSQLLKVVDVLKDPKMGVDVNRIAPDAYFIYNLLDKVKLGFLYTWKFSPEQKEMLQRWHGKYMNEHPADVFFAPTADEIIKTRAGFGCTHYARAFIAVVKALGLVEKPEDLRYVVSSKADDYNRALEKQDMEKTINGHQFVLVKIDSRWIAINTSQREEAVNMPEGFSPESCSPPQNIPVRFESYPAGIIFLLRKIGKDFNDDCGDISLANLMNISRSGNTENGMFLWEPYGTVNQSFPGRRT</sequence>
<accession>Q39Z60</accession>
<dbReference type="EMBL" id="CP000148">
    <property type="protein sequence ID" value="ABB30464.1"/>
    <property type="molecule type" value="Genomic_DNA"/>
</dbReference>
<evidence type="ECO:0000313" key="2">
    <source>
        <dbReference type="Proteomes" id="UP000007073"/>
    </source>
</evidence>
<evidence type="ECO:0000313" key="1">
    <source>
        <dbReference type="EMBL" id="ABB30464.1"/>
    </source>
</evidence>
<organism evidence="1 2">
    <name type="scientific">Geobacter metallireducens (strain ATCC 53774 / DSM 7210 / GS-15)</name>
    <dbReference type="NCBI Taxonomy" id="269799"/>
    <lineage>
        <taxon>Bacteria</taxon>
        <taxon>Pseudomonadati</taxon>
        <taxon>Thermodesulfobacteriota</taxon>
        <taxon>Desulfuromonadia</taxon>
        <taxon>Geobacterales</taxon>
        <taxon>Geobacteraceae</taxon>
        <taxon>Geobacter</taxon>
    </lineage>
</organism>
<gene>
    <name evidence="1" type="ordered locus">Gmet_0218</name>
</gene>
<proteinExistence type="predicted"/>
<dbReference type="eggNOG" id="COG1305">
    <property type="taxonomic scope" value="Bacteria"/>
</dbReference>